<keyword evidence="1" id="KW-1133">Transmembrane helix</keyword>
<proteinExistence type="predicted"/>
<dbReference type="HOGENOM" id="CLU_102912_1_1_7"/>
<dbReference type="PANTHER" id="PTHR40547:SF1">
    <property type="entry name" value="SLL0298 PROTEIN"/>
    <property type="match status" value="1"/>
</dbReference>
<accession>F2NFR6</accession>
<dbReference type="InterPro" id="IPR018639">
    <property type="entry name" value="DUF2062"/>
</dbReference>
<dbReference type="Pfam" id="PF09835">
    <property type="entry name" value="DUF2062"/>
    <property type="match status" value="1"/>
</dbReference>
<evidence type="ECO:0000259" key="2">
    <source>
        <dbReference type="Pfam" id="PF09835"/>
    </source>
</evidence>
<dbReference type="EMBL" id="CP002629">
    <property type="protein sequence ID" value="AEB10185.1"/>
    <property type="molecule type" value="Genomic_DNA"/>
</dbReference>
<name>F2NFR6_DESAR</name>
<feature type="transmembrane region" description="Helical" evidence="1">
    <location>
        <begin position="24"/>
        <end position="48"/>
    </location>
</feature>
<dbReference type="STRING" id="880072.Desac_2363"/>
<sequence length="168" mass="18831">MRLRRKIRHCYWRLRRLKGDPGKIAWGMALGVFIGVTPTIPFHMISALALASILRVSRAAAVMGCWISNPITIPALYYFSFKLGKLLLYPHQHLTFPHTINLSELLQLGWRVNLALQTGGLLLALPSGMVAYFLMLWAVRRLRAQKPAPLKSAIHLPQSTLPPSQADA</sequence>
<evidence type="ECO:0000256" key="1">
    <source>
        <dbReference type="SAM" id="Phobius"/>
    </source>
</evidence>
<keyword evidence="1" id="KW-0472">Membrane</keyword>
<dbReference type="KEGG" id="dao:Desac_2363"/>
<gene>
    <name evidence="3" type="ordered locus">Desac_2363</name>
</gene>
<dbReference type="PANTHER" id="PTHR40547">
    <property type="entry name" value="SLL0298 PROTEIN"/>
    <property type="match status" value="1"/>
</dbReference>
<keyword evidence="1" id="KW-0812">Transmembrane</keyword>
<feature type="transmembrane region" description="Helical" evidence="1">
    <location>
        <begin position="114"/>
        <end position="139"/>
    </location>
</feature>
<dbReference type="AlphaFoldDB" id="F2NFR6"/>
<reference evidence="3 4" key="1">
    <citation type="journal article" date="2011" name="Stand. Genomic Sci.">
        <title>Complete genome sequence of the acetate-degrading sulfate reducer Desulfobacca acetoxidans type strain (ASRB2).</title>
        <authorList>
            <person name="Goker M."/>
            <person name="Teshima H."/>
            <person name="Lapidus A."/>
            <person name="Nolan M."/>
            <person name="Lucas S."/>
            <person name="Hammon N."/>
            <person name="Deshpande S."/>
            <person name="Cheng J.F."/>
            <person name="Tapia R."/>
            <person name="Han C."/>
            <person name="Goodwin L."/>
            <person name="Pitluck S."/>
            <person name="Huntemann M."/>
            <person name="Liolios K."/>
            <person name="Ivanova N."/>
            <person name="Pagani I."/>
            <person name="Mavromatis K."/>
            <person name="Ovchinikova G."/>
            <person name="Pati A."/>
            <person name="Chen A."/>
            <person name="Palaniappan K."/>
            <person name="Land M."/>
            <person name="Hauser L."/>
            <person name="Brambilla E.M."/>
            <person name="Rohde M."/>
            <person name="Spring S."/>
            <person name="Detter J.C."/>
            <person name="Woyke T."/>
            <person name="Bristow J."/>
            <person name="Eisen J.A."/>
            <person name="Markowitz V."/>
            <person name="Hugenholtz P."/>
            <person name="Kyrpides N.C."/>
            <person name="Klenk H.P."/>
        </authorList>
    </citation>
    <scope>NUCLEOTIDE SEQUENCE [LARGE SCALE GENOMIC DNA]</scope>
    <source>
        <strain evidence="4">ATCC 700848 / DSM 11109 / ASRB2</strain>
    </source>
</reference>
<reference evidence="4" key="2">
    <citation type="submission" date="2011-03" db="EMBL/GenBank/DDBJ databases">
        <title>The complete genome of Desulfobacca acetoxidans DSM 11109.</title>
        <authorList>
            <consortium name="US DOE Joint Genome Institute (JGI-PGF)"/>
            <person name="Lucas S."/>
            <person name="Copeland A."/>
            <person name="Lapidus A."/>
            <person name="Bruce D."/>
            <person name="Goodwin L."/>
            <person name="Pitluck S."/>
            <person name="Peters L."/>
            <person name="Kyrpides N."/>
            <person name="Mavromatis K."/>
            <person name="Ivanova N."/>
            <person name="Ovchinnikova G."/>
            <person name="Teshima H."/>
            <person name="Detter J.C."/>
            <person name="Han C."/>
            <person name="Land M."/>
            <person name="Hauser L."/>
            <person name="Markowitz V."/>
            <person name="Cheng J.-F."/>
            <person name="Hugenholtz P."/>
            <person name="Woyke T."/>
            <person name="Wu D."/>
            <person name="Spring S."/>
            <person name="Schueler E."/>
            <person name="Brambilla E."/>
            <person name="Klenk H.-P."/>
            <person name="Eisen J.A."/>
        </authorList>
    </citation>
    <scope>NUCLEOTIDE SEQUENCE [LARGE SCALE GENOMIC DNA]</scope>
    <source>
        <strain evidence="4">ATCC 700848 / DSM 11109 / ASRB2</strain>
    </source>
</reference>
<feature type="domain" description="DUF2062" evidence="2">
    <location>
        <begin position="5"/>
        <end position="145"/>
    </location>
</feature>
<dbReference type="eggNOG" id="COG3216">
    <property type="taxonomic scope" value="Bacteria"/>
</dbReference>
<feature type="transmembrane region" description="Helical" evidence="1">
    <location>
        <begin position="60"/>
        <end position="79"/>
    </location>
</feature>
<keyword evidence="4" id="KW-1185">Reference proteome</keyword>
<evidence type="ECO:0000313" key="4">
    <source>
        <dbReference type="Proteomes" id="UP000000483"/>
    </source>
</evidence>
<organism evidence="3 4">
    <name type="scientific">Desulfobacca acetoxidans (strain ATCC 700848 / DSM 11109 / ASRB2)</name>
    <dbReference type="NCBI Taxonomy" id="880072"/>
    <lineage>
        <taxon>Bacteria</taxon>
        <taxon>Pseudomonadati</taxon>
        <taxon>Thermodesulfobacteriota</taxon>
        <taxon>Desulfobaccia</taxon>
        <taxon>Desulfobaccales</taxon>
        <taxon>Desulfobaccaceae</taxon>
        <taxon>Desulfobacca</taxon>
    </lineage>
</organism>
<protein>
    <recommendedName>
        <fullName evidence="2">DUF2062 domain-containing protein</fullName>
    </recommendedName>
</protein>
<dbReference type="Proteomes" id="UP000000483">
    <property type="component" value="Chromosome"/>
</dbReference>
<evidence type="ECO:0000313" key="3">
    <source>
        <dbReference type="EMBL" id="AEB10185.1"/>
    </source>
</evidence>